<accession>A0A8E2DRW4</accession>
<reference evidence="1 2" key="1">
    <citation type="submission" date="2016-07" db="EMBL/GenBank/DDBJ databases">
        <title>Draft genome of the white-rot fungus Obba rivulosa 3A-2.</title>
        <authorList>
            <consortium name="DOE Joint Genome Institute"/>
            <person name="Miettinen O."/>
            <person name="Riley R."/>
            <person name="Acob R."/>
            <person name="Barry K."/>
            <person name="Cullen D."/>
            <person name="De Vries R."/>
            <person name="Hainaut M."/>
            <person name="Hatakka A."/>
            <person name="Henrissat B."/>
            <person name="Hilden K."/>
            <person name="Kuo R."/>
            <person name="Labutti K."/>
            <person name="Lipzen A."/>
            <person name="Makela M.R."/>
            <person name="Sandor L."/>
            <person name="Spatafora J.W."/>
            <person name="Grigoriev I.V."/>
            <person name="Hibbett D.S."/>
        </authorList>
    </citation>
    <scope>NUCLEOTIDE SEQUENCE [LARGE SCALE GENOMIC DNA]</scope>
    <source>
        <strain evidence="1 2">3A-2</strain>
    </source>
</reference>
<protein>
    <submittedName>
        <fullName evidence="1">Uncharacterized protein</fullName>
    </submittedName>
</protein>
<evidence type="ECO:0000313" key="1">
    <source>
        <dbReference type="EMBL" id="OCH94576.1"/>
    </source>
</evidence>
<name>A0A8E2DRW4_9APHY</name>
<dbReference type="EMBL" id="KV722342">
    <property type="protein sequence ID" value="OCH94576.1"/>
    <property type="molecule type" value="Genomic_DNA"/>
</dbReference>
<keyword evidence="2" id="KW-1185">Reference proteome</keyword>
<organism evidence="1 2">
    <name type="scientific">Obba rivulosa</name>
    <dbReference type="NCBI Taxonomy" id="1052685"/>
    <lineage>
        <taxon>Eukaryota</taxon>
        <taxon>Fungi</taxon>
        <taxon>Dikarya</taxon>
        <taxon>Basidiomycota</taxon>
        <taxon>Agaricomycotina</taxon>
        <taxon>Agaricomycetes</taxon>
        <taxon>Polyporales</taxon>
        <taxon>Gelatoporiaceae</taxon>
        <taxon>Obba</taxon>
    </lineage>
</organism>
<dbReference type="PROSITE" id="PS51257">
    <property type="entry name" value="PROKAR_LIPOPROTEIN"/>
    <property type="match status" value="1"/>
</dbReference>
<dbReference type="Proteomes" id="UP000250043">
    <property type="component" value="Unassembled WGS sequence"/>
</dbReference>
<dbReference type="AlphaFoldDB" id="A0A8E2DRW4"/>
<proteinExistence type="predicted"/>
<gene>
    <name evidence="1" type="ORF">OBBRIDRAFT_789052</name>
</gene>
<dbReference type="OrthoDB" id="10327490at2759"/>
<sequence>MRYIVVDGTYIIPGGSAYSTTACVRPDGTAFLSGSSSHRYLDSVSTYPGAAHDSFKNAWLHDMNRTYRNPPVNAHYPYTDHTRGYFRSHSGDVHYISGTMQDRGPYYNTHGRSYGYRTSGAWHEPSRHHYSGSRGYYPSSYLSEMYRWPTYTGHRECDYYDYL</sequence>
<evidence type="ECO:0000313" key="2">
    <source>
        <dbReference type="Proteomes" id="UP000250043"/>
    </source>
</evidence>